<dbReference type="Pfam" id="PF00294">
    <property type="entry name" value="PfkB"/>
    <property type="match status" value="1"/>
</dbReference>
<dbReference type="OrthoDB" id="9801219at2"/>
<reference evidence="9" key="1">
    <citation type="submission" date="2017-02" db="EMBL/GenBank/DDBJ databases">
        <title>Comparative genomics and description of representatives of a novel lineage of planctomycetes thriving in anoxic sediments.</title>
        <authorList>
            <person name="Spring S."/>
            <person name="Bunk B."/>
            <person name="Sproer C."/>
        </authorList>
    </citation>
    <scope>NUCLEOTIDE SEQUENCE [LARGE SCALE GENOMIC DNA]</scope>
    <source>
        <strain evidence="9">ST-NAGAB-D1</strain>
    </source>
</reference>
<dbReference type="EMBL" id="CP019791">
    <property type="protein sequence ID" value="AQT67317.1"/>
    <property type="molecule type" value="Genomic_DNA"/>
</dbReference>
<dbReference type="Gene3D" id="3.40.1190.20">
    <property type="match status" value="1"/>
</dbReference>
<gene>
    <name evidence="8" type="primary">lacC</name>
    <name evidence="8" type="ORF">STSP2_00460</name>
</gene>
<accession>A0A1U9NHR8</accession>
<evidence type="ECO:0000313" key="9">
    <source>
        <dbReference type="Proteomes" id="UP000189674"/>
    </source>
</evidence>
<dbReference type="AlphaFoldDB" id="A0A1U9NHR8"/>
<feature type="domain" description="Carbohydrate kinase PfkB" evidence="7">
    <location>
        <begin position="7"/>
        <end position="290"/>
    </location>
</feature>
<keyword evidence="2 6" id="KW-0808">Transferase</keyword>
<keyword evidence="9" id="KW-1185">Reference proteome</keyword>
<evidence type="ECO:0000256" key="6">
    <source>
        <dbReference type="PIRNR" id="PIRNR000535"/>
    </source>
</evidence>
<keyword evidence="4 8" id="KW-0418">Kinase</keyword>
<evidence type="ECO:0000256" key="1">
    <source>
        <dbReference type="ARBA" id="ARBA00010688"/>
    </source>
</evidence>
<dbReference type="KEGG" id="alus:STSP2_00460"/>
<dbReference type="InterPro" id="IPR011611">
    <property type="entry name" value="PfkB_dom"/>
</dbReference>
<evidence type="ECO:0000313" key="8">
    <source>
        <dbReference type="EMBL" id="AQT67317.1"/>
    </source>
</evidence>
<evidence type="ECO:0000259" key="7">
    <source>
        <dbReference type="Pfam" id="PF00294"/>
    </source>
</evidence>
<dbReference type="PIRSF" id="PIRSF000535">
    <property type="entry name" value="1PFK/6PFK/LacC"/>
    <property type="match status" value="1"/>
</dbReference>
<evidence type="ECO:0000256" key="2">
    <source>
        <dbReference type="ARBA" id="ARBA00022679"/>
    </source>
</evidence>
<dbReference type="RefSeq" id="WP_146659461.1">
    <property type="nucleotide sequence ID" value="NZ_CP019791.1"/>
</dbReference>
<dbReference type="GO" id="GO:0005829">
    <property type="term" value="C:cytosol"/>
    <property type="evidence" value="ECO:0007669"/>
    <property type="project" value="TreeGrafter"/>
</dbReference>
<evidence type="ECO:0000256" key="3">
    <source>
        <dbReference type="ARBA" id="ARBA00022741"/>
    </source>
</evidence>
<name>A0A1U9NHR8_9BACT</name>
<evidence type="ECO:0000256" key="4">
    <source>
        <dbReference type="ARBA" id="ARBA00022777"/>
    </source>
</evidence>
<dbReference type="GO" id="GO:0009024">
    <property type="term" value="F:tagatose-6-phosphate kinase activity"/>
    <property type="evidence" value="ECO:0007669"/>
    <property type="project" value="UniProtKB-EC"/>
</dbReference>
<dbReference type="Proteomes" id="UP000189674">
    <property type="component" value="Chromosome"/>
</dbReference>
<dbReference type="InterPro" id="IPR017583">
    <property type="entry name" value="Tagatose/fructose_Pkinase"/>
</dbReference>
<dbReference type="SUPFAM" id="SSF53613">
    <property type="entry name" value="Ribokinase-like"/>
    <property type="match status" value="1"/>
</dbReference>
<keyword evidence="5" id="KW-0067">ATP-binding</keyword>
<dbReference type="InterPro" id="IPR029056">
    <property type="entry name" value="Ribokinase-like"/>
</dbReference>
<protein>
    <submittedName>
        <fullName evidence="8">Tagatose-6-phosphate kinase</fullName>
        <ecNumber evidence="8">2.7.1.144</ecNumber>
    </submittedName>
</protein>
<dbReference type="EC" id="2.7.1.144" evidence="8"/>
<dbReference type="STRING" id="1936003.STSP2_00460"/>
<organism evidence="8 9">
    <name type="scientific">Anaerohalosphaera lusitana</name>
    <dbReference type="NCBI Taxonomy" id="1936003"/>
    <lineage>
        <taxon>Bacteria</taxon>
        <taxon>Pseudomonadati</taxon>
        <taxon>Planctomycetota</taxon>
        <taxon>Phycisphaerae</taxon>
        <taxon>Sedimentisphaerales</taxon>
        <taxon>Anaerohalosphaeraceae</taxon>
        <taxon>Anaerohalosphaera</taxon>
    </lineage>
</organism>
<proteinExistence type="inferred from homology"/>
<dbReference type="GO" id="GO:0008443">
    <property type="term" value="F:phosphofructokinase activity"/>
    <property type="evidence" value="ECO:0007669"/>
    <property type="project" value="TreeGrafter"/>
</dbReference>
<dbReference type="PANTHER" id="PTHR46566">
    <property type="entry name" value="1-PHOSPHOFRUCTOKINASE-RELATED"/>
    <property type="match status" value="1"/>
</dbReference>
<comment type="similarity">
    <text evidence="1">Belongs to the carbohydrate kinase PfkB family.</text>
</comment>
<dbReference type="GO" id="GO:0005524">
    <property type="term" value="F:ATP binding"/>
    <property type="evidence" value="ECO:0007669"/>
    <property type="project" value="UniProtKB-KW"/>
</dbReference>
<dbReference type="PANTHER" id="PTHR46566:SF2">
    <property type="entry name" value="ATP-DEPENDENT 6-PHOSPHOFRUCTOKINASE ISOZYME 2"/>
    <property type="match status" value="1"/>
</dbReference>
<evidence type="ECO:0000256" key="5">
    <source>
        <dbReference type="ARBA" id="ARBA00022840"/>
    </source>
</evidence>
<sequence>MFTNREIVTVGISPCWDITCRVKGIDWGSHETIDAQYSVPAGKALNVSRALAQLDIPSTATGLWGSDDYQQMLSTIAQLSENITPDFVAVPGSTRRNITIADTFNQREMHLRSPSTLANPESLDRLEQKLLSLASENKLFVFAGSLPTGELLERIATIIEKLHQAKAAVALDTSGPALRTLVEAGHVSIIKPNIEELSELTGAQLSDDPHQLIASTKPLLEEVDIVLLSRGAGGAIAITREGSVSGAFRGKAQPVTHTVGCGDYLLAGFLTGLTQVGESGFALQRGLLTATARAFGVKPTDLSLANQIELKVVK</sequence>
<keyword evidence="3" id="KW-0547">Nucleotide-binding</keyword>